<dbReference type="OrthoDB" id="337735at2759"/>
<dbReference type="eggNOG" id="KOG1674">
    <property type="taxonomic scope" value="Eukaryota"/>
</dbReference>
<dbReference type="GO" id="GO:0019901">
    <property type="term" value="F:protein kinase binding"/>
    <property type="evidence" value="ECO:0007669"/>
    <property type="project" value="InterPro"/>
</dbReference>
<dbReference type="GO" id="GO:1990860">
    <property type="term" value="C:Pho85-Pho80 CDK-cyclin complex"/>
    <property type="evidence" value="ECO:0007669"/>
    <property type="project" value="EnsemblFungi"/>
</dbReference>
<dbReference type="CDD" id="cd20558">
    <property type="entry name" value="CYCLIN_ScPCL7-like"/>
    <property type="match status" value="1"/>
</dbReference>
<dbReference type="EMBL" id="HE612865">
    <property type="protein sequence ID" value="CCE64861.1"/>
    <property type="molecule type" value="Genomic_DNA"/>
</dbReference>
<reference evidence="1 2" key="1">
    <citation type="journal article" date="2011" name="Proc. Natl. Acad. Sci. U.S.A.">
        <title>Evolutionary erosion of yeast sex chromosomes by mating-type switching accidents.</title>
        <authorList>
            <person name="Gordon J.L."/>
            <person name="Armisen D."/>
            <person name="Proux-Wera E."/>
            <person name="Oheigeartaigh S.S."/>
            <person name="Byrne K.P."/>
            <person name="Wolfe K.H."/>
        </authorList>
    </citation>
    <scope>NUCLEOTIDE SEQUENCE [LARGE SCALE GENOMIC DNA]</scope>
    <source>
        <strain evidence="2">ATCC 24235 / CBS 4417 / NBRC 1672 / NRRL Y-8282 / UCD 70-5</strain>
    </source>
</reference>
<dbReference type="AlphaFoldDB" id="G8BYB9"/>
<evidence type="ECO:0000313" key="2">
    <source>
        <dbReference type="Proteomes" id="UP000005666"/>
    </source>
</evidence>
<dbReference type="PANTHER" id="PTHR15615:SF117">
    <property type="entry name" value="PHO85 CYCLIN PHO80"/>
    <property type="match status" value="1"/>
</dbReference>
<sequence length="356" mass="40770">MAEHLTFKTNNIPNICNNTNHNDSDNNNDENIETIMLPTSFLKCSRSDLVVLISRMLTFLIQINDRNEILTENNSAMIPTQTDVNNKNNNNMINLTRFHSRVPPNISVNNYLIRLTKYASLEHSVLLSSLYYIDLLSSVYPEFKINSLTVHRFLLAATTVASKGLSDSFCTNSHYAKVGGVRCSELNILETDFLRRINYRIIPRDDNIKLCKLEKKSSQFTLDLGDLLAANIQPELTHPNSGYNVLNIYYRKMVQIVGLLKNSTDKSKKVNYIIQTNYNDTNISDIDDNRKVIQIYAQHITPQKRNYDDHVNILTKGEQIQQTDKSVMSKPEDGLPKVPKYSPEYAPKYNILNSNE</sequence>
<dbReference type="InterPro" id="IPR036915">
    <property type="entry name" value="Cyclin-like_sf"/>
</dbReference>
<accession>G8BYB9</accession>
<dbReference type="PANTHER" id="PTHR15615">
    <property type="match status" value="1"/>
</dbReference>
<evidence type="ECO:0000313" key="1">
    <source>
        <dbReference type="EMBL" id="CCE64861.1"/>
    </source>
</evidence>
<proteinExistence type="predicted"/>
<keyword evidence="2" id="KW-1185">Reference proteome</keyword>
<dbReference type="InterPro" id="IPR013922">
    <property type="entry name" value="Cyclin_PHO80-like"/>
</dbReference>
<evidence type="ECO:0008006" key="3">
    <source>
        <dbReference type="Google" id="ProtNLM"/>
    </source>
</evidence>
<dbReference type="GO" id="GO:0045936">
    <property type="term" value="P:negative regulation of phosphate metabolic process"/>
    <property type="evidence" value="ECO:0007669"/>
    <property type="project" value="EnsemblFungi"/>
</dbReference>
<dbReference type="FunFam" id="1.10.472.10:FF:000085">
    <property type="entry name" value="Pho80p cyclin"/>
    <property type="match status" value="1"/>
</dbReference>
<dbReference type="GO" id="GO:0042144">
    <property type="term" value="P:vacuole fusion, non-autophagic"/>
    <property type="evidence" value="ECO:0007669"/>
    <property type="project" value="EnsemblFungi"/>
</dbReference>
<dbReference type="Gene3D" id="1.10.472.10">
    <property type="entry name" value="Cyclin-like"/>
    <property type="match status" value="1"/>
</dbReference>
<dbReference type="Pfam" id="PF08613">
    <property type="entry name" value="Cyclin"/>
    <property type="match status" value="1"/>
</dbReference>
<dbReference type="GO" id="GO:0016242">
    <property type="term" value="P:negative regulation of macroautophagy"/>
    <property type="evidence" value="ECO:0007669"/>
    <property type="project" value="EnsemblFungi"/>
</dbReference>
<dbReference type="GO" id="GO:0016538">
    <property type="term" value="F:cyclin-dependent protein serine/threonine kinase regulator activity"/>
    <property type="evidence" value="ECO:0007669"/>
    <property type="project" value="EnsemblFungi"/>
</dbReference>
<dbReference type="HOGENOM" id="CLU_061246_1_0_1"/>
<dbReference type="Proteomes" id="UP000005666">
    <property type="component" value="Chromosome 10"/>
</dbReference>
<dbReference type="GO" id="GO:0032880">
    <property type="term" value="P:regulation of protein localization"/>
    <property type="evidence" value="ECO:0007669"/>
    <property type="project" value="EnsemblFungi"/>
</dbReference>
<dbReference type="GO" id="GO:0005634">
    <property type="term" value="C:nucleus"/>
    <property type="evidence" value="ECO:0007669"/>
    <property type="project" value="EnsemblFungi"/>
</dbReference>
<dbReference type="GeneID" id="11532997"/>
<dbReference type="RefSeq" id="XP_003687295.1">
    <property type="nucleotide sequence ID" value="XM_003687247.1"/>
</dbReference>
<gene>
    <name evidence="1" type="primary">TPHA0J00380</name>
    <name evidence="1" type="ordered locus">TPHA_0J00380</name>
</gene>
<dbReference type="SUPFAM" id="SSF47954">
    <property type="entry name" value="Cyclin-like"/>
    <property type="match status" value="1"/>
</dbReference>
<protein>
    <recommendedName>
        <fullName evidence="3">Cyclin-like domain-containing protein</fullName>
    </recommendedName>
</protein>
<name>G8BYB9_TETPH</name>
<dbReference type="OMA" id="NDSHNIH"/>
<dbReference type="KEGG" id="tpf:TPHA_0J00380"/>
<organism evidence="1 2">
    <name type="scientific">Tetrapisispora phaffii (strain ATCC 24235 / CBS 4417 / NBRC 1672 / NRRL Y-8282 / UCD 70-5)</name>
    <name type="common">Yeast</name>
    <name type="synonym">Fabospora phaffii</name>
    <dbReference type="NCBI Taxonomy" id="1071381"/>
    <lineage>
        <taxon>Eukaryota</taxon>
        <taxon>Fungi</taxon>
        <taxon>Dikarya</taxon>
        <taxon>Ascomycota</taxon>
        <taxon>Saccharomycotina</taxon>
        <taxon>Saccharomycetes</taxon>
        <taxon>Saccharomycetales</taxon>
        <taxon>Saccharomycetaceae</taxon>
        <taxon>Tetrapisispora</taxon>
    </lineage>
</organism>
<dbReference type="GO" id="GO:0050849">
    <property type="term" value="P:negative regulation of calcium-mediated signaling"/>
    <property type="evidence" value="ECO:0007669"/>
    <property type="project" value="EnsemblFungi"/>
</dbReference>
<dbReference type="GO" id="GO:0030003">
    <property type="term" value="P:intracellular monoatomic cation homeostasis"/>
    <property type="evidence" value="ECO:0007669"/>
    <property type="project" value="EnsemblFungi"/>
</dbReference>
<dbReference type="STRING" id="1071381.G8BYB9"/>
<dbReference type="GO" id="GO:0000122">
    <property type="term" value="P:negative regulation of transcription by RNA polymerase II"/>
    <property type="evidence" value="ECO:0007669"/>
    <property type="project" value="EnsemblFungi"/>
</dbReference>